<dbReference type="EMBL" id="CP001630">
    <property type="protein sequence ID" value="ACU36169.1"/>
    <property type="molecule type" value="Genomic_DNA"/>
</dbReference>
<feature type="compositionally biased region" description="Low complexity" evidence="1">
    <location>
        <begin position="16"/>
        <end position="133"/>
    </location>
</feature>
<protein>
    <recommendedName>
        <fullName evidence="5">DUF4878 domain-containing protein</fullName>
    </recommendedName>
</protein>
<dbReference type="HOGENOM" id="CLU_945875_0_0_11"/>
<keyword evidence="2" id="KW-0812">Transmembrane</keyword>
<feature type="region of interest" description="Disordered" evidence="1">
    <location>
        <begin position="1"/>
        <end position="135"/>
    </location>
</feature>
<feature type="compositionally biased region" description="Pro residues" evidence="1">
    <location>
        <begin position="1"/>
        <end position="15"/>
    </location>
</feature>
<evidence type="ECO:0000256" key="2">
    <source>
        <dbReference type="SAM" id="Phobius"/>
    </source>
</evidence>
<dbReference type="Proteomes" id="UP000002213">
    <property type="component" value="Chromosome"/>
</dbReference>
<keyword evidence="2" id="KW-0472">Membrane</keyword>
<proteinExistence type="predicted"/>
<dbReference type="RefSeq" id="WP_015801058.1">
    <property type="nucleotide sequence ID" value="NC_013093.1"/>
</dbReference>
<dbReference type="AlphaFoldDB" id="C6WIC6"/>
<name>C6WIC6_ACTMD</name>
<gene>
    <name evidence="3" type="ordered locus">Amir_2229</name>
</gene>
<evidence type="ECO:0000256" key="1">
    <source>
        <dbReference type="SAM" id="MobiDB-lite"/>
    </source>
</evidence>
<sequence>MSVPPPPGPQGPPSGPFGQQPGYGQPSGGFPQQPQQPGYGQPGQYGQPDQYGQQPQSGQFGQQPGQYGQQPGQPGQFGQQPGYGQPGQQPGYGQPGQPGQYGQQPGQYGQQPGQFGQQPYGQPGQPGFDQYGGVPPKKKSPLPWVLGGVGALVVIGVVVTLVMVLGGGGGSSAQEVAERYVAATNGDGELDEDMLCAADAAKIAELNKQFENMEKPDLGDLPDSPASQMKATNTLGKVTENGDKGTFEVIMKFENVPDIMKEYVKDTTRTMDVVKEDGGWKVCNVFKALETTTLGG</sequence>
<evidence type="ECO:0000313" key="3">
    <source>
        <dbReference type="EMBL" id="ACU36169.1"/>
    </source>
</evidence>
<reference evidence="3 4" key="1">
    <citation type="journal article" date="2009" name="Stand. Genomic Sci.">
        <title>Complete genome sequence of Actinosynnema mirum type strain (101).</title>
        <authorList>
            <person name="Land M."/>
            <person name="Lapidus A."/>
            <person name="Mayilraj S."/>
            <person name="Chen F."/>
            <person name="Copeland A."/>
            <person name="Del Rio T.G."/>
            <person name="Nolan M."/>
            <person name="Lucas S."/>
            <person name="Tice H."/>
            <person name="Cheng J.F."/>
            <person name="Chertkov O."/>
            <person name="Bruce D."/>
            <person name="Goodwin L."/>
            <person name="Pitluck S."/>
            <person name="Rohde M."/>
            <person name="Goker M."/>
            <person name="Pati A."/>
            <person name="Ivanova N."/>
            <person name="Mavromatis K."/>
            <person name="Chen A."/>
            <person name="Palaniappan K."/>
            <person name="Hauser L."/>
            <person name="Chang Y.J."/>
            <person name="Jeffries C.C."/>
            <person name="Brettin T."/>
            <person name="Detter J.C."/>
            <person name="Han C."/>
            <person name="Chain P."/>
            <person name="Tindall B.J."/>
            <person name="Bristow J."/>
            <person name="Eisen J.A."/>
            <person name="Markowitz V."/>
            <person name="Hugenholtz P."/>
            <person name="Kyrpides N.C."/>
            <person name="Klenk H.P."/>
        </authorList>
    </citation>
    <scope>NUCLEOTIDE SEQUENCE [LARGE SCALE GENOMIC DNA]</scope>
    <source>
        <strain evidence="4">ATCC 29888 / DSM 43827 / JCM 3225 / NBRC 14064 / NCIMB 13271 / NRRL B-12336 / IMRU 3971 / 101</strain>
    </source>
</reference>
<keyword evidence="4" id="KW-1185">Reference proteome</keyword>
<accession>C6WIC6</accession>
<dbReference type="KEGG" id="ami:Amir_2229"/>
<feature type="transmembrane region" description="Helical" evidence="2">
    <location>
        <begin position="144"/>
        <end position="165"/>
    </location>
</feature>
<evidence type="ECO:0000313" key="4">
    <source>
        <dbReference type="Proteomes" id="UP000002213"/>
    </source>
</evidence>
<organism evidence="3 4">
    <name type="scientific">Actinosynnema mirum (strain ATCC 29888 / DSM 43827 / JCM 3225 / NBRC 14064 / NCIMB 13271 / NRRL B-12336 / IMRU 3971 / 101)</name>
    <dbReference type="NCBI Taxonomy" id="446462"/>
    <lineage>
        <taxon>Bacteria</taxon>
        <taxon>Bacillati</taxon>
        <taxon>Actinomycetota</taxon>
        <taxon>Actinomycetes</taxon>
        <taxon>Pseudonocardiales</taxon>
        <taxon>Pseudonocardiaceae</taxon>
        <taxon>Actinosynnema</taxon>
    </lineage>
</organism>
<keyword evidence="2" id="KW-1133">Transmembrane helix</keyword>
<evidence type="ECO:0008006" key="5">
    <source>
        <dbReference type="Google" id="ProtNLM"/>
    </source>
</evidence>